<sequence>MTCTLSVSPDFSPDHLSGWFIFNTWLQRQLEMPMHLELYDDFEAQRRDIQLDKIDLIYANPYDAAMLVREKGFKAVVRPTGNSDEAIIAVPDGSQYQSIETLPPGIRVATTHDPDVHMMGMIMIEPADLDASNVTISHVHSYVLVAKSLLNGSADIGFFLKEAFEDLSGLTKNQMRVLVESQIDVIHHALLAGPRIQHLIPKLSTCLLEMKDDPKGQKVLEAMQLGGWELMDEESTEFMIDLIDTLID</sequence>
<dbReference type="OrthoDB" id="34246at2"/>
<reference evidence="1 2" key="1">
    <citation type="journal article" date="2019" name="Biochem. Eng. J.">
        <title>Metabolic engineering of the marine bacteria Neptunomonas concharum for the production of acetoin and meso-2,3-butanediol from acetate.</title>
        <authorList>
            <person name="Li W."/>
            <person name="Pu N."/>
            <person name="Liu C.-X."/>
            <person name="Yuan Q.-P."/>
            <person name="Li Z.-J."/>
        </authorList>
    </citation>
    <scope>NUCLEOTIDE SEQUENCE [LARGE SCALE GENOMIC DNA]</scope>
    <source>
        <strain evidence="1 2">JCM17730</strain>
    </source>
</reference>
<protein>
    <submittedName>
        <fullName evidence="1">Phosphate/phosphite/phosphonate ABC transporter substrate-binding protein</fullName>
    </submittedName>
</protein>
<gene>
    <name evidence="1" type="ORF">F0U83_08330</name>
</gene>
<dbReference type="EMBL" id="CP043869">
    <property type="protein sequence ID" value="QEQ96723.1"/>
    <property type="molecule type" value="Genomic_DNA"/>
</dbReference>
<organism evidence="1 2">
    <name type="scientific">Neptunomonas concharum</name>
    <dbReference type="NCBI Taxonomy" id="1031538"/>
    <lineage>
        <taxon>Bacteria</taxon>
        <taxon>Pseudomonadati</taxon>
        <taxon>Pseudomonadota</taxon>
        <taxon>Gammaproteobacteria</taxon>
        <taxon>Oceanospirillales</taxon>
        <taxon>Oceanospirillaceae</taxon>
        <taxon>Neptunomonas</taxon>
    </lineage>
</organism>
<dbReference type="RefSeq" id="WP_138987334.1">
    <property type="nucleotide sequence ID" value="NZ_CP043869.1"/>
</dbReference>
<keyword evidence="2" id="KW-1185">Reference proteome</keyword>
<dbReference type="Proteomes" id="UP000324760">
    <property type="component" value="Chromosome"/>
</dbReference>
<proteinExistence type="predicted"/>
<name>A0A5P1RAU5_9GAMM</name>
<dbReference type="Gene3D" id="3.40.190.10">
    <property type="entry name" value="Periplasmic binding protein-like II"/>
    <property type="match status" value="2"/>
</dbReference>
<evidence type="ECO:0000313" key="2">
    <source>
        <dbReference type="Proteomes" id="UP000324760"/>
    </source>
</evidence>
<accession>A0A5P1RAU5</accession>
<dbReference type="SUPFAM" id="SSF53850">
    <property type="entry name" value="Periplasmic binding protein-like II"/>
    <property type="match status" value="1"/>
</dbReference>
<dbReference type="KEGG" id="ncu:F0U83_08330"/>
<evidence type="ECO:0000313" key="1">
    <source>
        <dbReference type="EMBL" id="QEQ96723.1"/>
    </source>
</evidence>
<dbReference type="Pfam" id="PF12974">
    <property type="entry name" value="Phosphonate-bd"/>
    <property type="match status" value="1"/>
</dbReference>
<dbReference type="AlphaFoldDB" id="A0A5P1RAU5"/>